<dbReference type="RefSeq" id="WP_063974611.1">
    <property type="nucleotide sequence ID" value="NZ_LQWZ01000009.1"/>
</dbReference>
<dbReference type="GO" id="GO:0030435">
    <property type="term" value="P:sporulation resulting in formation of a cellular spore"/>
    <property type="evidence" value="ECO:0007669"/>
    <property type="project" value="UniProtKB-KW"/>
</dbReference>
<comment type="subcellular location">
    <subcellularLocation>
        <location evidence="2">Spore coat</location>
    </subcellularLocation>
</comment>
<reference evidence="4 5" key="1">
    <citation type="submission" date="2016-01" db="EMBL/GenBank/DDBJ databases">
        <title>Investigation of taxonomic status of Bacillus aminovorans.</title>
        <authorList>
            <person name="Verma A."/>
            <person name="Pal Y."/>
            <person name="Krishnamurthi S."/>
        </authorList>
    </citation>
    <scope>NUCLEOTIDE SEQUENCE [LARGE SCALE GENOMIC DNA]</scope>
    <source>
        <strain evidence="4 5">DSM 4337</strain>
    </source>
</reference>
<comment type="caution">
    <text evidence="4">The sequence shown here is derived from an EMBL/GenBank/DDBJ whole genome shotgun (WGS) entry which is preliminary data.</text>
</comment>
<name>A0A177KYH7_9BACI</name>
<evidence type="ECO:0000313" key="5">
    <source>
        <dbReference type="Proteomes" id="UP000077271"/>
    </source>
</evidence>
<dbReference type="Gene3D" id="1.20.1260.10">
    <property type="match status" value="1"/>
</dbReference>
<evidence type="ECO:0000313" key="4">
    <source>
        <dbReference type="EMBL" id="OAH58468.1"/>
    </source>
</evidence>
<dbReference type="InterPro" id="IPR012851">
    <property type="entry name" value="Spore_coat_CotF-like"/>
</dbReference>
<dbReference type="OrthoDB" id="2901397at2"/>
<gene>
    <name evidence="4" type="ORF">AWH48_17970</name>
</gene>
<evidence type="ECO:0000256" key="2">
    <source>
        <dbReference type="ARBA" id="ARBA00024325"/>
    </source>
</evidence>
<dbReference type="Proteomes" id="UP000077271">
    <property type="component" value="Unassembled WGS sequence"/>
</dbReference>
<proteinExistence type="inferred from homology"/>
<dbReference type="InterPro" id="IPR012347">
    <property type="entry name" value="Ferritin-like"/>
</dbReference>
<accession>A0A177KYH7</accession>
<sequence>MNDYLDPINSVGMPELADAGIATEFLLSVKNGVRYYAVALTESPTPEVRSVLVKHLEESIDLHGEVTELMMHKGWLHPYNVDEQVKLDLKSAQTAVDIGKLPLFPGNTNRKGLFPTPPK</sequence>
<protein>
    <submittedName>
        <fullName evidence="4">Spore gernimation protein GerQ</fullName>
    </submittedName>
</protein>
<dbReference type="Pfam" id="PF07875">
    <property type="entry name" value="Coat_F"/>
    <property type="match status" value="1"/>
</dbReference>
<keyword evidence="1" id="KW-0749">Sporulation</keyword>
<evidence type="ECO:0000256" key="3">
    <source>
        <dbReference type="ARBA" id="ARBA00024344"/>
    </source>
</evidence>
<dbReference type="PANTHER" id="PTHR39183:SF1">
    <property type="entry name" value="SPORE COAT PROTEIN F-LIKE PROTEIN YHCQ"/>
    <property type="match status" value="1"/>
</dbReference>
<dbReference type="AlphaFoldDB" id="A0A177KYH7"/>
<dbReference type="PANTHER" id="PTHR39183">
    <property type="entry name" value="SPORE COAT PROTEIN F-LIKE PROTEIN YHCQ"/>
    <property type="match status" value="1"/>
</dbReference>
<comment type="similarity">
    <text evidence="3">Belongs to the CotF family.</text>
</comment>
<organism evidence="4 5">
    <name type="scientific">Domibacillus aminovorans</name>
    <dbReference type="NCBI Taxonomy" id="29332"/>
    <lineage>
        <taxon>Bacteria</taxon>
        <taxon>Bacillati</taxon>
        <taxon>Bacillota</taxon>
        <taxon>Bacilli</taxon>
        <taxon>Bacillales</taxon>
        <taxon>Bacillaceae</taxon>
        <taxon>Domibacillus</taxon>
    </lineage>
</organism>
<evidence type="ECO:0000256" key="1">
    <source>
        <dbReference type="ARBA" id="ARBA00022969"/>
    </source>
</evidence>
<dbReference type="EMBL" id="LQWZ01000009">
    <property type="protein sequence ID" value="OAH58468.1"/>
    <property type="molecule type" value="Genomic_DNA"/>
</dbReference>